<organism evidence="5 6">
    <name type="scientific">Cellvibrio mixtus</name>
    <dbReference type="NCBI Taxonomy" id="39650"/>
    <lineage>
        <taxon>Bacteria</taxon>
        <taxon>Pseudomonadati</taxon>
        <taxon>Pseudomonadota</taxon>
        <taxon>Gammaproteobacteria</taxon>
        <taxon>Cellvibrionales</taxon>
        <taxon>Cellvibrionaceae</taxon>
        <taxon>Cellvibrio</taxon>
    </lineage>
</organism>
<dbReference type="AlphaFoldDB" id="A0A266QD97"/>
<evidence type="ECO:0000256" key="2">
    <source>
        <dbReference type="ARBA" id="ARBA00022803"/>
    </source>
</evidence>
<keyword evidence="2 3" id="KW-0802">TPR repeat</keyword>
<keyword evidence="4" id="KW-0732">Signal</keyword>
<evidence type="ECO:0000313" key="6">
    <source>
        <dbReference type="Proteomes" id="UP000216101"/>
    </source>
</evidence>
<feature type="repeat" description="TPR" evidence="3">
    <location>
        <begin position="115"/>
        <end position="148"/>
    </location>
</feature>
<dbReference type="PANTHER" id="PTHR45586">
    <property type="entry name" value="TPR REPEAT-CONTAINING PROTEIN PA4667"/>
    <property type="match status" value="1"/>
</dbReference>
<proteinExistence type="predicted"/>
<accession>A0A266QD97</accession>
<evidence type="ECO:0000313" key="5">
    <source>
        <dbReference type="EMBL" id="OZY87853.1"/>
    </source>
</evidence>
<evidence type="ECO:0008006" key="7">
    <source>
        <dbReference type="Google" id="ProtNLM"/>
    </source>
</evidence>
<feature type="signal peptide" evidence="4">
    <location>
        <begin position="1"/>
        <end position="24"/>
    </location>
</feature>
<feature type="chain" id="PRO_5013170565" description="Tetratricopeptide repeat protein" evidence="4">
    <location>
        <begin position="25"/>
        <end position="458"/>
    </location>
</feature>
<dbReference type="InterPro" id="IPR051012">
    <property type="entry name" value="CellSynth/LPSAsmb/PSIAsmb"/>
</dbReference>
<reference evidence="6" key="1">
    <citation type="submission" date="2017-05" db="EMBL/GenBank/DDBJ databases">
        <authorList>
            <person name="Barney B.M."/>
        </authorList>
    </citation>
    <scope>NUCLEOTIDE SEQUENCE [LARGE SCALE GENOMIC DNA]</scope>
    <source>
        <strain evidence="6">PSBB022</strain>
    </source>
</reference>
<sequence>MRQVIPAVSIALSRTLLATAIALAPVVINNAANVFAPGAIEIGVAHAQVKAKNKYASAEQRKFPNVTESFGKKITEAANYLQPQDESVKPDPRRAMQLLNEMAANSAKANAYELVLLNQYTGYAHLGAENYAKAIESFNKMLAQSPNMPLATEASTIRIVGQLYSQLDNPKKALETLLKWTDYADSLKPEDSYMFSTLYYQLEDNNNALLNINEAVKNQEAAGKIPAESWYILQRGLYFDKEDYKSGLVVLEKLIKYYPKAQYWKQLSQVYRMMDRTNDALYALETCYLMDGLTAEKDLINLAYSFLEAEVPYKAAKVLRKGIYTDKSIEPTAKNLKLLADAYRLSQNSKESLAEYEKAAQKSTDGELIIGLAQAYLANDKFKEASKWGRDALKKGGIKRVDHANITVAQAEFELKNFDEAIKFFKEAAKDARSSKLANQWVAFSEREKARLQALAQQ</sequence>
<dbReference type="Gene3D" id="1.25.40.10">
    <property type="entry name" value="Tetratricopeptide repeat domain"/>
    <property type="match status" value="2"/>
</dbReference>
<dbReference type="Pfam" id="PF13432">
    <property type="entry name" value="TPR_16"/>
    <property type="match status" value="1"/>
</dbReference>
<dbReference type="PROSITE" id="PS50005">
    <property type="entry name" value="TPR"/>
    <property type="match status" value="1"/>
</dbReference>
<dbReference type="InterPro" id="IPR019734">
    <property type="entry name" value="TPR_rpt"/>
</dbReference>
<evidence type="ECO:0000256" key="3">
    <source>
        <dbReference type="PROSITE-ProRule" id="PRU00339"/>
    </source>
</evidence>
<gene>
    <name evidence="5" type="ORF">CBP51_13105</name>
</gene>
<comment type="caution">
    <text evidence="5">The sequence shown here is derived from an EMBL/GenBank/DDBJ whole genome shotgun (WGS) entry which is preliminary data.</text>
</comment>
<protein>
    <recommendedName>
        <fullName evidence="7">Tetratricopeptide repeat protein</fullName>
    </recommendedName>
</protein>
<keyword evidence="6" id="KW-1185">Reference proteome</keyword>
<name>A0A266QD97_9GAMM</name>
<dbReference type="RefSeq" id="WP_094985170.1">
    <property type="nucleotide sequence ID" value="NZ_NHNI01000001.1"/>
</dbReference>
<keyword evidence="1" id="KW-0677">Repeat</keyword>
<dbReference type="InterPro" id="IPR011990">
    <property type="entry name" value="TPR-like_helical_dom_sf"/>
</dbReference>
<evidence type="ECO:0000256" key="1">
    <source>
        <dbReference type="ARBA" id="ARBA00022737"/>
    </source>
</evidence>
<dbReference type="SUPFAM" id="SSF48452">
    <property type="entry name" value="TPR-like"/>
    <property type="match status" value="2"/>
</dbReference>
<dbReference type="EMBL" id="NHNI01000001">
    <property type="protein sequence ID" value="OZY87853.1"/>
    <property type="molecule type" value="Genomic_DNA"/>
</dbReference>
<evidence type="ECO:0000256" key="4">
    <source>
        <dbReference type="SAM" id="SignalP"/>
    </source>
</evidence>
<dbReference type="Proteomes" id="UP000216101">
    <property type="component" value="Unassembled WGS sequence"/>
</dbReference>
<dbReference type="PANTHER" id="PTHR45586:SF1">
    <property type="entry name" value="LIPOPOLYSACCHARIDE ASSEMBLY PROTEIN B"/>
    <property type="match status" value="1"/>
</dbReference>